<dbReference type="SUPFAM" id="SSF52172">
    <property type="entry name" value="CheY-like"/>
    <property type="match status" value="1"/>
</dbReference>
<reference evidence="1 2" key="1">
    <citation type="submission" date="2018-09" db="EMBL/GenBank/DDBJ databases">
        <title>Altererythrobacter sp.Ery1 and Ery12, the genome sequencing of novel strains in genus Alterythrobacter.</title>
        <authorList>
            <person name="Cheng H."/>
            <person name="Wu Y.-H."/>
            <person name="Fang C."/>
            <person name="Xu X.-W."/>
        </authorList>
    </citation>
    <scope>NUCLEOTIDE SEQUENCE [LARGE SCALE GENOMIC DNA]</scope>
    <source>
        <strain evidence="1 2">Ery12</strain>
    </source>
</reference>
<dbReference type="Gene3D" id="3.40.50.2300">
    <property type="match status" value="1"/>
</dbReference>
<dbReference type="OrthoDB" id="8030657at2"/>
<dbReference type="InterPro" id="IPR011006">
    <property type="entry name" value="CheY-like_superfamily"/>
</dbReference>
<sequence length="119" mass="12048">MDRSNVIGLFIDDVPVLSSLQFSLATEGLATIAGGPASGGNAAARVLVIDQNYRGDGLGFLAGLREAGCAAMAIVLVTNPAAQFRTRAASLGADVIEKPLLGDELSNAISALLGHQKAA</sequence>
<dbReference type="Proteomes" id="UP000284322">
    <property type="component" value="Unassembled WGS sequence"/>
</dbReference>
<gene>
    <name evidence="1" type="ORF">D6858_03735</name>
</gene>
<dbReference type="AlphaFoldDB" id="A0A419R4K3"/>
<accession>A0A419R4K3</accession>
<dbReference type="RefSeq" id="WP_120107886.1">
    <property type="nucleotide sequence ID" value="NZ_RAHJ01000014.1"/>
</dbReference>
<proteinExistence type="predicted"/>
<name>A0A419R4K3_9SPHN</name>
<protein>
    <submittedName>
        <fullName evidence="1">Response regulator</fullName>
    </submittedName>
</protein>
<evidence type="ECO:0000313" key="2">
    <source>
        <dbReference type="Proteomes" id="UP000284322"/>
    </source>
</evidence>
<organism evidence="1 2">
    <name type="scientific">Tsuneonella suprasediminis</name>
    <dbReference type="NCBI Taxonomy" id="2306996"/>
    <lineage>
        <taxon>Bacteria</taxon>
        <taxon>Pseudomonadati</taxon>
        <taxon>Pseudomonadota</taxon>
        <taxon>Alphaproteobacteria</taxon>
        <taxon>Sphingomonadales</taxon>
        <taxon>Erythrobacteraceae</taxon>
        <taxon>Tsuneonella</taxon>
    </lineage>
</organism>
<comment type="caution">
    <text evidence="1">The sequence shown here is derived from an EMBL/GenBank/DDBJ whole genome shotgun (WGS) entry which is preliminary data.</text>
</comment>
<keyword evidence="2" id="KW-1185">Reference proteome</keyword>
<dbReference type="EMBL" id="RAHJ01000014">
    <property type="protein sequence ID" value="RJX69300.1"/>
    <property type="molecule type" value="Genomic_DNA"/>
</dbReference>
<evidence type="ECO:0000313" key="1">
    <source>
        <dbReference type="EMBL" id="RJX69300.1"/>
    </source>
</evidence>